<name>A0A410RKF4_CORCK</name>
<evidence type="ECO:0000313" key="3">
    <source>
        <dbReference type="Proteomes" id="UP000288758"/>
    </source>
</evidence>
<sequence length="291" mass="30673">MTLALTAPERSHHLEREHGRRVGWAEWGSPDGVPVLFCSGAATSSSLGFGAEAVRELGVRLLCVDRAGLGLSQPDPRKDFSRWTEDVAAVLAATGLSRPAVVGFSQGAPFAVALAGAGRVSALALVAGQDELAHPATRALLPAQVAGMVAAIESDREGFEAGFAARADADGMWALVDGMSGPEDRALYREPAFASAYRQALREGFAQGANGYARDLTLAMGRWPVPPEAITVPVRLWYGGRDASPVHSPDGGALLATRFPRAVRHFLPDEGGSLLWTRARDILRDLLSAAA</sequence>
<dbReference type="SUPFAM" id="SSF53474">
    <property type="entry name" value="alpha/beta-Hydrolases"/>
    <property type="match status" value="1"/>
</dbReference>
<reference evidence="2 3" key="1">
    <citation type="submission" date="2018-12" db="EMBL/GenBank/DDBJ databases">
        <title>Complete Genome Sequence of the Corallopyronin A producing Myxobacterium Corallococcus coralloides B035.</title>
        <authorList>
            <person name="Bouhired S.M."/>
            <person name="Rupp O."/>
            <person name="Blom J."/>
            <person name="Schaeberle T.F."/>
            <person name="Kehraus S."/>
            <person name="Schiefer A."/>
            <person name="Pfarr K."/>
            <person name="Goesmann A."/>
            <person name="Hoerauf A."/>
            <person name="Koenig G.M."/>
        </authorList>
    </citation>
    <scope>NUCLEOTIDE SEQUENCE [LARGE SCALE GENOMIC DNA]</scope>
    <source>
        <strain evidence="2 3">B035</strain>
    </source>
</reference>
<evidence type="ECO:0000259" key="1">
    <source>
        <dbReference type="Pfam" id="PF00561"/>
    </source>
</evidence>
<dbReference type="Pfam" id="PF00561">
    <property type="entry name" value="Abhydrolase_1"/>
    <property type="match status" value="1"/>
</dbReference>
<feature type="domain" description="AB hydrolase-1" evidence="1">
    <location>
        <begin position="34"/>
        <end position="162"/>
    </location>
</feature>
<dbReference type="InterPro" id="IPR000073">
    <property type="entry name" value="AB_hydrolase_1"/>
</dbReference>
<keyword evidence="2" id="KW-0378">Hydrolase</keyword>
<dbReference type="PANTHER" id="PTHR43433:SF10">
    <property type="entry name" value="AB HYDROLASE-1 DOMAIN-CONTAINING PROTEIN"/>
    <property type="match status" value="1"/>
</dbReference>
<dbReference type="InterPro" id="IPR029058">
    <property type="entry name" value="AB_hydrolase_fold"/>
</dbReference>
<dbReference type="Proteomes" id="UP000288758">
    <property type="component" value="Chromosome"/>
</dbReference>
<dbReference type="Gene3D" id="3.40.50.1820">
    <property type="entry name" value="alpha/beta hydrolase"/>
    <property type="match status" value="1"/>
</dbReference>
<dbReference type="PANTHER" id="PTHR43433">
    <property type="entry name" value="HYDROLASE, ALPHA/BETA FOLD FAMILY PROTEIN"/>
    <property type="match status" value="1"/>
</dbReference>
<evidence type="ECO:0000313" key="2">
    <source>
        <dbReference type="EMBL" id="QAT82401.1"/>
    </source>
</evidence>
<dbReference type="InterPro" id="IPR050471">
    <property type="entry name" value="AB_hydrolase"/>
</dbReference>
<proteinExistence type="predicted"/>
<organism evidence="2 3">
    <name type="scientific">Corallococcus coralloides</name>
    <name type="common">Myxococcus coralloides</name>
    <dbReference type="NCBI Taxonomy" id="184914"/>
    <lineage>
        <taxon>Bacteria</taxon>
        <taxon>Pseudomonadati</taxon>
        <taxon>Myxococcota</taxon>
        <taxon>Myxococcia</taxon>
        <taxon>Myxococcales</taxon>
        <taxon>Cystobacterineae</taxon>
        <taxon>Myxococcaceae</taxon>
        <taxon>Corallococcus</taxon>
    </lineage>
</organism>
<dbReference type="GO" id="GO:0016787">
    <property type="term" value="F:hydrolase activity"/>
    <property type="evidence" value="ECO:0007669"/>
    <property type="project" value="UniProtKB-KW"/>
</dbReference>
<dbReference type="EMBL" id="CP034669">
    <property type="protein sequence ID" value="QAT82401.1"/>
    <property type="molecule type" value="Genomic_DNA"/>
</dbReference>
<accession>A0A410RKF4</accession>
<gene>
    <name evidence="2" type="ORF">EJ065_0796</name>
</gene>
<dbReference type="RefSeq" id="WP_128794743.1">
    <property type="nucleotide sequence ID" value="NZ_CP034669.1"/>
</dbReference>
<dbReference type="AlphaFoldDB" id="A0A410RKF4"/>
<protein>
    <submittedName>
        <fullName evidence="2">Alpha/beta family hydrolase</fullName>
    </submittedName>
</protein>